<feature type="transmembrane region" description="Helical" evidence="6">
    <location>
        <begin position="222"/>
        <end position="247"/>
    </location>
</feature>
<reference evidence="7" key="1">
    <citation type="journal article" date="2014" name="Int. J. Syst. Evol. Microbiol.">
        <title>Complete genome sequence of Corynebacterium casei LMG S-19264T (=DSM 44701T), isolated from a smear-ripened cheese.</title>
        <authorList>
            <consortium name="US DOE Joint Genome Institute (JGI-PGF)"/>
            <person name="Walter F."/>
            <person name="Albersmeier A."/>
            <person name="Kalinowski J."/>
            <person name="Ruckert C."/>
        </authorList>
    </citation>
    <scope>NUCLEOTIDE SEQUENCE</scope>
    <source>
        <strain evidence="7">JCM 15325</strain>
    </source>
</reference>
<protein>
    <recommendedName>
        <fullName evidence="6">Phosphatidylglycerol lysyltransferase</fullName>
        <ecNumber evidence="6">2.3.2.3</ecNumber>
    </recommendedName>
    <alternativeName>
        <fullName evidence="6">Lysylphosphatidylglycerol synthase</fullName>
    </alternativeName>
</protein>
<dbReference type="Pfam" id="PF03706">
    <property type="entry name" value="LPG_synthase_TM"/>
    <property type="match status" value="1"/>
</dbReference>
<evidence type="ECO:0000256" key="3">
    <source>
        <dbReference type="ARBA" id="ARBA00022692"/>
    </source>
</evidence>
<dbReference type="Proteomes" id="UP000654670">
    <property type="component" value="Unassembled WGS sequence"/>
</dbReference>
<dbReference type="GO" id="GO:0046677">
    <property type="term" value="P:response to antibiotic"/>
    <property type="evidence" value="ECO:0007669"/>
    <property type="project" value="UniProtKB-KW"/>
</dbReference>
<evidence type="ECO:0000256" key="5">
    <source>
        <dbReference type="ARBA" id="ARBA00023136"/>
    </source>
</evidence>
<feature type="transmembrane region" description="Helical" evidence="6">
    <location>
        <begin position="36"/>
        <end position="54"/>
    </location>
</feature>
<keyword evidence="4 6" id="KW-1133">Transmembrane helix</keyword>
<evidence type="ECO:0000313" key="7">
    <source>
        <dbReference type="EMBL" id="GGL60510.1"/>
    </source>
</evidence>
<evidence type="ECO:0000256" key="6">
    <source>
        <dbReference type="RuleBase" id="RU363042"/>
    </source>
</evidence>
<evidence type="ECO:0000256" key="4">
    <source>
        <dbReference type="ARBA" id="ARBA00022989"/>
    </source>
</evidence>
<reference evidence="7" key="2">
    <citation type="submission" date="2020-09" db="EMBL/GenBank/DDBJ databases">
        <authorList>
            <person name="Sun Q."/>
            <person name="Ohkuma M."/>
        </authorList>
    </citation>
    <scope>NUCLEOTIDE SEQUENCE</scope>
    <source>
        <strain evidence="7">JCM 15325</strain>
    </source>
</reference>
<comment type="similarity">
    <text evidence="6">Belongs to the LPG synthase family.</text>
</comment>
<name>A0A917W403_9BACL</name>
<comment type="caution">
    <text evidence="7">The sequence shown here is derived from an EMBL/GenBank/DDBJ whole genome shotgun (WGS) entry which is preliminary data.</text>
</comment>
<dbReference type="GO" id="GO:0006629">
    <property type="term" value="P:lipid metabolic process"/>
    <property type="evidence" value="ECO:0007669"/>
    <property type="project" value="UniProtKB-KW"/>
</dbReference>
<dbReference type="EMBL" id="BMOK01000012">
    <property type="protein sequence ID" value="GGL60510.1"/>
    <property type="molecule type" value="Genomic_DNA"/>
</dbReference>
<organism evidence="7 8">
    <name type="scientific">Sporolactobacillus putidus</name>
    <dbReference type="NCBI Taxonomy" id="492735"/>
    <lineage>
        <taxon>Bacteria</taxon>
        <taxon>Bacillati</taxon>
        <taxon>Bacillota</taxon>
        <taxon>Bacilli</taxon>
        <taxon>Bacillales</taxon>
        <taxon>Sporolactobacillaceae</taxon>
        <taxon>Sporolactobacillus</taxon>
    </lineage>
</organism>
<feature type="transmembrane region" description="Helical" evidence="6">
    <location>
        <begin position="75"/>
        <end position="95"/>
    </location>
</feature>
<feature type="transmembrane region" description="Helical" evidence="6">
    <location>
        <begin position="7"/>
        <end position="24"/>
    </location>
</feature>
<keyword evidence="2" id="KW-1003">Cell membrane</keyword>
<feature type="transmembrane region" description="Helical" evidence="6">
    <location>
        <begin position="115"/>
        <end position="137"/>
    </location>
</feature>
<feature type="transmembrane region" description="Helical" evidence="6">
    <location>
        <begin position="149"/>
        <end position="170"/>
    </location>
</feature>
<feature type="transmembrane region" description="Helical" evidence="6">
    <location>
        <begin position="267"/>
        <end position="289"/>
    </location>
</feature>
<keyword evidence="6" id="KW-0443">Lipid metabolism</keyword>
<dbReference type="GO" id="GO:0050071">
    <property type="term" value="F:phosphatidylglycerol lysyltransferase activity"/>
    <property type="evidence" value="ECO:0007669"/>
    <property type="project" value="UniProtKB-EC"/>
</dbReference>
<evidence type="ECO:0000313" key="8">
    <source>
        <dbReference type="Proteomes" id="UP000654670"/>
    </source>
</evidence>
<accession>A0A917W403</accession>
<keyword evidence="8" id="KW-1185">Reference proteome</keyword>
<comment type="subcellular location">
    <subcellularLocation>
        <location evidence="1 6">Cell membrane</location>
        <topology evidence="1 6">Multi-pass membrane protein</topology>
    </subcellularLocation>
</comment>
<keyword evidence="5 6" id="KW-0472">Membrane</keyword>
<keyword evidence="6" id="KW-0046">Antibiotic resistance</keyword>
<dbReference type="PANTHER" id="PTHR39087">
    <property type="entry name" value="UPF0104 MEMBRANE PROTEIN MJ1595"/>
    <property type="match status" value="1"/>
</dbReference>
<dbReference type="GO" id="GO:0005886">
    <property type="term" value="C:plasma membrane"/>
    <property type="evidence" value="ECO:0007669"/>
    <property type="project" value="UniProtKB-SubCell"/>
</dbReference>
<comment type="catalytic activity">
    <reaction evidence="6">
        <text>L-lysyl-tRNA(Lys) + a 1,2-diacyl-sn-glycero-3-phospho-(1'-sn-glycerol) = a 1,2-diacyl-sn-glycero-3-phospho-1'-(3'-O-L-lysyl)-sn-glycerol + tRNA(Lys)</text>
        <dbReference type="Rhea" id="RHEA:10668"/>
        <dbReference type="Rhea" id="RHEA-COMP:9696"/>
        <dbReference type="Rhea" id="RHEA-COMP:9697"/>
        <dbReference type="ChEBI" id="CHEBI:64716"/>
        <dbReference type="ChEBI" id="CHEBI:75792"/>
        <dbReference type="ChEBI" id="CHEBI:78442"/>
        <dbReference type="ChEBI" id="CHEBI:78529"/>
        <dbReference type="EC" id="2.3.2.3"/>
    </reaction>
</comment>
<dbReference type="AlphaFoldDB" id="A0A917W403"/>
<keyword evidence="6" id="KW-0808">Transferase</keyword>
<feature type="transmembrane region" description="Helical" evidence="6">
    <location>
        <begin position="190"/>
        <end position="215"/>
    </location>
</feature>
<comment type="function">
    <text evidence="6">Catalyzes the transfer of a lysyl group from L-lysyl-tRNA(Lys) to membrane-bound phosphatidylglycerol (PG), which produces lysylphosphatidylglycerol (LPG), a major component of the bacterial membrane with a positive net charge. LPG synthesis contributes to bacterial virulence as it is involved in the resistance mechanism against cationic antimicrobial peptides (CAMP) produces by the host's immune system (defensins, cathelicidins) and by the competing microorganisms.</text>
</comment>
<dbReference type="InterPro" id="IPR022791">
    <property type="entry name" value="L-PG_synthase/AglD"/>
</dbReference>
<keyword evidence="3 6" id="KW-0812">Transmembrane</keyword>
<proteinExistence type="inferred from homology"/>
<dbReference type="EC" id="2.3.2.3" evidence="6"/>
<gene>
    <name evidence="6" type="primary">mprF</name>
    <name evidence="7" type="ORF">GCM10007968_25660</name>
</gene>
<sequence length="305" mass="33404">MSVKTNFKLILGILVTVLILHYSFKTLGGLNLRSLFNRNINWVLVFVSILINIYSNYIRGLCYTLGIDPNIKRMAALQIVVIGHAANMVLPLNIGDGLRYAFFPSNYSVLRRTKLVIIPALADFVAMIMISILAVPFSGFEDSKLVSVLWTLSIICIACIVLYLAIIYFVPQFRKYVNEYLNVGMLKMMLWVTFSYVLLLIATWLGLAACGFGLIPSLRMSFAVFAATNIVGIIPASPGAVGLFEYGVVVGLAGLGIQKSAALPAGLLLHLIQYAALVPLGIILFIAALHGKYSGALKNLLRQKL</sequence>
<dbReference type="PANTHER" id="PTHR39087:SF2">
    <property type="entry name" value="UPF0104 MEMBRANE PROTEIN MJ1595"/>
    <property type="match status" value="1"/>
</dbReference>
<dbReference type="RefSeq" id="WP_188803967.1">
    <property type="nucleotide sequence ID" value="NZ_BMOK01000012.1"/>
</dbReference>
<evidence type="ECO:0000256" key="1">
    <source>
        <dbReference type="ARBA" id="ARBA00004651"/>
    </source>
</evidence>
<evidence type="ECO:0000256" key="2">
    <source>
        <dbReference type="ARBA" id="ARBA00022475"/>
    </source>
</evidence>